<sequence length="148" mass="15306">MTTKILIPLDASDTAQAAAAHAIGLAREHAAAVRFLVVIDFNSFMGSVPNMIEVMSNDARLMLDGWMQSATDAGLQASTAIAETSPEATDIAAVITADAQAWGADLIVFGSHGHSGLYHLLQPSVAAGVERLCAIPVLNVQLGEVPAA</sequence>
<dbReference type="SUPFAM" id="SSF52402">
    <property type="entry name" value="Adenine nucleotide alpha hydrolases-like"/>
    <property type="match status" value="1"/>
</dbReference>
<evidence type="ECO:0000259" key="2">
    <source>
        <dbReference type="Pfam" id="PF00582"/>
    </source>
</evidence>
<protein>
    <submittedName>
        <fullName evidence="3">Putative universal stress protein family UspA</fullName>
    </submittedName>
</protein>
<comment type="similarity">
    <text evidence="1">Belongs to the universal stress protein A family.</text>
</comment>
<dbReference type="PRINTS" id="PR01438">
    <property type="entry name" value="UNVRSLSTRESS"/>
</dbReference>
<dbReference type="PANTHER" id="PTHR46268:SF6">
    <property type="entry name" value="UNIVERSAL STRESS PROTEIN UP12"/>
    <property type="match status" value="1"/>
</dbReference>
<dbReference type="InterPro" id="IPR006015">
    <property type="entry name" value="Universal_stress_UspA"/>
</dbReference>
<dbReference type="InterPro" id="IPR014729">
    <property type="entry name" value="Rossmann-like_a/b/a_fold"/>
</dbReference>
<dbReference type="PANTHER" id="PTHR46268">
    <property type="entry name" value="STRESS RESPONSE PROTEIN NHAX"/>
    <property type="match status" value="1"/>
</dbReference>
<dbReference type="CDD" id="cd00293">
    <property type="entry name" value="USP-like"/>
    <property type="match status" value="1"/>
</dbReference>
<feature type="domain" description="UspA" evidence="2">
    <location>
        <begin position="1"/>
        <end position="140"/>
    </location>
</feature>
<dbReference type="EMBL" id="CABM01000001">
    <property type="protein sequence ID" value="CBH95160.1"/>
    <property type="molecule type" value="Genomic_DNA"/>
</dbReference>
<dbReference type="AlphaFoldDB" id="E6PJQ9"/>
<comment type="caution">
    <text evidence="3">The sequence shown here is derived from an EMBL/GenBank/DDBJ whole genome shotgun (WGS) entry which is preliminary data.</text>
</comment>
<name>E6PJQ9_9ZZZZ</name>
<evidence type="ECO:0000256" key="1">
    <source>
        <dbReference type="ARBA" id="ARBA00008791"/>
    </source>
</evidence>
<dbReference type="InterPro" id="IPR006016">
    <property type="entry name" value="UspA"/>
</dbReference>
<accession>E6PJQ9</accession>
<reference evidence="3" key="1">
    <citation type="submission" date="2009-10" db="EMBL/GenBank/DDBJ databases">
        <title>Diversity of trophic interactions inside an arsenic-rich microbial ecosystem.</title>
        <authorList>
            <person name="Bertin P.N."/>
            <person name="Heinrich-Salmeron A."/>
            <person name="Pelletier E."/>
            <person name="Goulhen-Chollet F."/>
            <person name="Arsene-Ploetze F."/>
            <person name="Gallien S."/>
            <person name="Calteau A."/>
            <person name="Vallenet D."/>
            <person name="Casiot C."/>
            <person name="Chane-Woon-Ming B."/>
            <person name="Giloteaux L."/>
            <person name="Barakat M."/>
            <person name="Bonnefoy V."/>
            <person name="Bruneel O."/>
            <person name="Chandler M."/>
            <person name="Cleiss J."/>
            <person name="Duran R."/>
            <person name="Elbaz-Poulichet F."/>
            <person name="Fonknechten N."/>
            <person name="Lauga B."/>
            <person name="Mornico D."/>
            <person name="Ortet P."/>
            <person name="Schaeffer C."/>
            <person name="Siguier P."/>
            <person name="Alexander Thil Smith A."/>
            <person name="Van Dorsselaer A."/>
            <person name="Weissenbach J."/>
            <person name="Medigue C."/>
            <person name="Le Paslier D."/>
        </authorList>
    </citation>
    <scope>NUCLEOTIDE SEQUENCE</scope>
</reference>
<gene>
    <name evidence="3" type="ORF">CARN2_0547</name>
</gene>
<organism evidence="3">
    <name type="scientific">mine drainage metagenome</name>
    <dbReference type="NCBI Taxonomy" id="410659"/>
    <lineage>
        <taxon>unclassified sequences</taxon>
        <taxon>metagenomes</taxon>
        <taxon>ecological metagenomes</taxon>
    </lineage>
</organism>
<evidence type="ECO:0000313" key="3">
    <source>
        <dbReference type="EMBL" id="CBH95160.1"/>
    </source>
</evidence>
<proteinExistence type="inferred from homology"/>
<dbReference type="Gene3D" id="3.40.50.620">
    <property type="entry name" value="HUPs"/>
    <property type="match status" value="1"/>
</dbReference>
<dbReference type="Pfam" id="PF00582">
    <property type="entry name" value="Usp"/>
    <property type="match status" value="1"/>
</dbReference>